<protein>
    <submittedName>
        <fullName evidence="1">Uncharacterized protein</fullName>
    </submittedName>
</protein>
<accession>A0A6A6JJR0</accession>
<proteinExistence type="predicted"/>
<evidence type="ECO:0000313" key="2">
    <source>
        <dbReference type="Proteomes" id="UP000800097"/>
    </source>
</evidence>
<sequence>IPPRPPGVDPAAFHASQFDNFDAIAEKYGFDDLNPAVQHAPVFLYARTDPTMDPCYPEGALNHGSCGNAYSKGGSFPVYVSAAYCPDKEGHSSEGEWRINYDVYYVHD</sequence>
<organism evidence="1 2">
    <name type="scientific">Westerdykella ornata</name>
    <dbReference type="NCBI Taxonomy" id="318751"/>
    <lineage>
        <taxon>Eukaryota</taxon>
        <taxon>Fungi</taxon>
        <taxon>Dikarya</taxon>
        <taxon>Ascomycota</taxon>
        <taxon>Pezizomycotina</taxon>
        <taxon>Dothideomycetes</taxon>
        <taxon>Pleosporomycetidae</taxon>
        <taxon>Pleosporales</taxon>
        <taxon>Sporormiaceae</taxon>
        <taxon>Westerdykella</taxon>
    </lineage>
</organism>
<evidence type="ECO:0000313" key="1">
    <source>
        <dbReference type="EMBL" id="KAF2275926.1"/>
    </source>
</evidence>
<dbReference type="RefSeq" id="XP_033653465.1">
    <property type="nucleotide sequence ID" value="XM_033794961.1"/>
</dbReference>
<dbReference type="AlphaFoldDB" id="A0A6A6JJR0"/>
<dbReference type="EMBL" id="ML986495">
    <property type="protein sequence ID" value="KAF2275926.1"/>
    <property type="molecule type" value="Genomic_DNA"/>
</dbReference>
<gene>
    <name evidence="1" type="ORF">EI97DRAFT_361297</name>
</gene>
<name>A0A6A6JJR0_WESOR</name>
<dbReference type="GeneID" id="54548136"/>
<feature type="non-terminal residue" evidence="1">
    <location>
        <position position="1"/>
    </location>
</feature>
<feature type="non-terminal residue" evidence="1">
    <location>
        <position position="108"/>
    </location>
</feature>
<keyword evidence="2" id="KW-1185">Reference proteome</keyword>
<dbReference type="Proteomes" id="UP000800097">
    <property type="component" value="Unassembled WGS sequence"/>
</dbReference>
<reference evidence="1" key="1">
    <citation type="journal article" date="2020" name="Stud. Mycol.">
        <title>101 Dothideomycetes genomes: a test case for predicting lifestyles and emergence of pathogens.</title>
        <authorList>
            <person name="Haridas S."/>
            <person name="Albert R."/>
            <person name="Binder M."/>
            <person name="Bloem J."/>
            <person name="Labutti K."/>
            <person name="Salamov A."/>
            <person name="Andreopoulos B."/>
            <person name="Baker S."/>
            <person name="Barry K."/>
            <person name="Bills G."/>
            <person name="Bluhm B."/>
            <person name="Cannon C."/>
            <person name="Castanera R."/>
            <person name="Culley D."/>
            <person name="Daum C."/>
            <person name="Ezra D."/>
            <person name="Gonzalez J."/>
            <person name="Henrissat B."/>
            <person name="Kuo A."/>
            <person name="Liang C."/>
            <person name="Lipzen A."/>
            <person name="Lutzoni F."/>
            <person name="Magnuson J."/>
            <person name="Mondo S."/>
            <person name="Nolan M."/>
            <person name="Ohm R."/>
            <person name="Pangilinan J."/>
            <person name="Park H.-J."/>
            <person name="Ramirez L."/>
            <person name="Alfaro M."/>
            <person name="Sun H."/>
            <person name="Tritt A."/>
            <person name="Yoshinaga Y."/>
            <person name="Zwiers L.-H."/>
            <person name="Turgeon B."/>
            <person name="Goodwin S."/>
            <person name="Spatafora J."/>
            <person name="Crous P."/>
            <person name="Grigoriev I."/>
        </authorList>
    </citation>
    <scope>NUCLEOTIDE SEQUENCE</scope>
    <source>
        <strain evidence="1">CBS 379.55</strain>
    </source>
</reference>
<dbReference type="OrthoDB" id="10255963at2759"/>